<proteinExistence type="predicted"/>
<sequence>MNPPLFFDHFKFEYAKKSTVDSFCPTLSKHVNAPLQIEATLHEDTIHHSNALSNLTRNKITALSKRPDTDVSEDLKITPSSNLLFFPQHHHHTPILKTYNFFKTTDPPTTPTTSGNALPLPARKSILKRSNNAIP</sequence>
<dbReference type="EMBL" id="KI275339">
    <property type="protein sequence ID" value="ESA22731.1"/>
    <property type="molecule type" value="Genomic_DNA"/>
</dbReference>
<gene>
    <name evidence="1" type="ORF">GLOINDRAFT_91279</name>
</gene>
<reference evidence="1" key="1">
    <citation type="submission" date="2013-07" db="EMBL/GenBank/DDBJ databases">
        <title>The genome of an arbuscular mycorrhizal fungus provides insights into the evolution of the oldest plant symbiosis.</title>
        <authorList>
            <consortium name="DOE Joint Genome Institute"/>
            <person name="Tisserant E."/>
            <person name="Malbreil M."/>
            <person name="Kuo A."/>
            <person name="Kohler A."/>
            <person name="Symeonidi A."/>
            <person name="Balestrini R."/>
            <person name="Charron P."/>
            <person name="Duensing N."/>
            <person name="Frei-dit-Frey N."/>
            <person name="Gianinazzi-Pearson V."/>
            <person name="Gilbert B."/>
            <person name="Handa Y."/>
            <person name="Hijri M."/>
            <person name="Kaul R."/>
            <person name="Kawaguchi M."/>
            <person name="Krajinski F."/>
            <person name="Lammers P."/>
            <person name="Lapierre D."/>
            <person name="Masclaux F.G."/>
            <person name="Murat C."/>
            <person name="Morin E."/>
            <person name="Ndikumana S."/>
            <person name="Pagni M."/>
            <person name="Petitpierre D."/>
            <person name="Requena N."/>
            <person name="Rosikiewicz P."/>
            <person name="Riley R."/>
            <person name="Saito K."/>
            <person name="San Clemente H."/>
            <person name="Shapiro H."/>
            <person name="van Tuinen D."/>
            <person name="Becard G."/>
            <person name="Bonfante P."/>
            <person name="Paszkowski U."/>
            <person name="Shachar-Hill Y."/>
            <person name="Young J.P."/>
            <person name="Sanders I.R."/>
            <person name="Henrissat B."/>
            <person name="Rensing S.A."/>
            <person name="Grigoriev I.V."/>
            <person name="Corradi N."/>
            <person name="Roux C."/>
            <person name="Martin F."/>
        </authorList>
    </citation>
    <scope>NUCLEOTIDE SEQUENCE</scope>
    <source>
        <strain evidence="1">DAOM 197198</strain>
    </source>
</reference>
<name>U9V4B3_RHIID</name>
<protein>
    <submittedName>
        <fullName evidence="1">Uncharacterized protein</fullName>
    </submittedName>
</protein>
<evidence type="ECO:0000313" key="1">
    <source>
        <dbReference type="EMBL" id="ESA22731.1"/>
    </source>
</evidence>
<dbReference type="AlphaFoldDB" id="U9V4B3"/>
<dbReference type="HOGENOM" id="CLU_1886825_0_0_1"/>
<organism evidence="1">
    <name type="scientific">Rhizophagus irregularis (strain DAOM 181602 / DAOM 197198 / MUCL 43194)</name>
    <name type="common">Arbuscular mycorrhizal fungus</name>
    <name type="synonym">Glomus intraradices</name>
    <dbReference type="NCBI Taxonomy" id="747089"/>
    <lineage>
        <taxon>Eukaryota</taxon>
        <taxon>Fungi</taxon>
        <taxon>Fungi incertae sedis</taxon>
        <taxon>Mucoromycota</taxon>
        <taxon>Glomeromycotina</taxon>
        <taxon>Glomeromycetes</taxon>
        <taxon>Glomerales</taxon>
        <taxon>Glomeraceae</taxon>
        <taxon>Rhizophagus</taxon>
    </lineage>
</organism>
<accession>U9V4B3</accession>